<sequence>MSDMENRICDAKILVVAVFEKEQEVVPTVEALLAGGITGMELALRSPYALDAVKLIRQKYPEMLLGVGTVLSPQQVEQVADFTDFAVAPGLNRRVIEAARKRGLPFYPGITTASEIETALEYDIRLLKYFPAESVGGLEYLRNMNAPYAHLGLKYIPLGGLGLGNLADYLQSPIVGAVGGSWIASRKWIASEDWPSIRQEAARAVAMSQCS</sequence>
<dbReference type="EC" id="4.1.2.14" evidence="6"/>
<protein>
    <submittedName>
        <fullName evidence="6">Bifunctional 4-hydroxy-2-oxoglutarate aldolase/2-dehydro-3-deoxy-phosphogluconate aldolase</fullName>
        <ecNumber evidence="6">4.1.2.14</ecNumber>
        <ecNumber evidence="6">4.1.3.16</ecNumber>
    </submittedName>
</protein>
<gene>
    <name evidence="6" type="primary">eda</name>
    <name evidence="6" type="ORF">P0082_11800</name>
</gene>
<dbReference type="PANTHER" id="PTHR30246:SF1">
    <property type="entry name" value="2-DEHYDRO-3-DEOXY-6-PHOSPHOGALACTONATE ALDOLASE-RELATED"/>
    <property type="match status" value="1"/>
</dbReference>
<name>A0ABY8MIW1_9SPIO</name>
<dbReference type="EC" id="4.1.3.16" evidence="6"/>
<dbReference type="Proteomes" id="UP001228690">
    <property type="component" value="Chromosome"/>
</dbReference>
<dbReference type="CDD" id="cd00452">
    <property type="entry name" value="KDPG_aldolase"/>
    <property type="match status" value="1"/>
</dbReference>
<dbReference type="Gene3D" id="3.20.20.70">
    <property type="entry name" value="Aldolase class I"/>
    <property type="match status" value="1"/>
</dbReference>
<evidence type="ECO:0000313" key="6">
    <source>
        <dbReference type="EMBL" id="WGK69148.1"/>
    </source>
</evidence>
<evidence type="ECO:0000313" key="7">
    <source>
        <dbReference type="Proteomes" id="UP001228690"/>
    </source>
</evidence>
<evidence type="ECO:0000256" key="4">
    <source>
        <dbReference type="ARBA" id="ARBA00023239"/>
    </source>
</evidence>
<organism evidence="6 7">
    <name type="scientific">Candidatus Haliotispira prima</name>
    <dbReference type="NCBI Taxonomy" id="3034016"/>
    <lineage>
        <taxon>Bacteria</taxon>
        <taxon>Pseudomonadati</taxon>
        <taxon>Spirochaetota</taxon>
        <taxon>Spirochaetia</taxon>
        <taxon>Spirochaetales</taxon>
        <taxon>Spirochaetaceae</taxon>
        <taxon>Candidatus Haliotispira</taxon>
    </lineage>
</organism>
<evidence type="ECO:0000256" key="2">
    <source>
        <dbReference type="ARBA" id="ARBA00006906"/>
    </source>
</evidence>
<evidence type="ECO:0000256" key="5">
    <source>
        <dbReference type="ARBA" id="ARBA00023277"/>
    </source>
</evidence>
<comment type="pathway">
    <text evidence="1">Carbohydrate acid metabolism.</text>
</comment>
<evidence type="ECO:0000256" key="1">
    <source>
        <dbReference type="ARBA" id="ARBA00004761"/>
    </source>
</evidence>
<proteinExistence type="inferred from homology"/>
<dbReference type="NCBIfam" id="TIGR01182">
    <property type="entry name" value="eda"/>
    <property type="match status" value="1"/>
</dbReference>
<dbReference type="GO" id="GO:0008700">
    <property type="term" value="F:(R,S)-4-hydroxy-2-oxoglutarate aldolase activity"/>
    <property type="evidence" value="ECO:0007669"/>
    <property type="project" value="UniProtKB-EC"/>
</dbReference>
<dbReference type="GO" id="GO:0008675">
    <property type="term" value="F:2-dehydro-3-deoxy-phosphogluconate aldolase activity"/>
    <property type="evidence" value="ECO:0007669"/>
    <property type="project" value="UniProtKB-EC"/>
</dbReference>
<reference evidence="6 7" key="1">
    <citation type="submission" date="2023-04" db="EMBL/GenBank/DDBJ databases">
        <title>Spirochaete genome identified in red abalone sample constitutes a novel genus.</title>
        <authorList>
            <person name="Sharma S.P."/>
            <person name="Purcell C.M."/>
            <person name="Hyde J.R."/>
            <person name="Severin A.J."/>
        </authorList>
    </citation>
    <scope>NUCLEOTIDE SEQUENCE [LARGE SCALE GENOMIC DNA]</scope>
    <source>
        <strain evidence="6 7">SP-2023</strain>
    </source>
</reference>
<dbReference type="InterPro" id="IPR000887">
    <property type="entry name" value="Aldlse_KDPG_KHG"/>
</dbReference>
<keyword evidence="7" id="KW-1185">Reference proteome</keyword>
<dbReference type="PANTHER" id="PTHR30246">
    <property type="entry name" value="2-KETO-3-DEOXY-6-PHOSPHOGLUCONATE ALDOLASE"/>
    <property type="match status" value="1"/>
</dbReference>
<keyword evidence="4 6" id="KW-0456">Lyase</keyword>
<accession>A0ABY8MIW1</accession>
<dbReference type="EMBL" id="CP123443">
    <property type="protein sequence ID" value="WGK69148.1"/>
    <property type="molecule type" value="Genomic_DNA"/>
</dbReference>
<comment type="subunit">
    <text evidence="3">Homotrimer.</text>
</comment>
<dbReference type="SUPFAM" id="SSF51569">
    <property type="entry name" value="Aldolase"/>
    <property type="match status" value="1"/>
</dbReference>
<comment type="similarity">
    <text evidence="2">Belongs to the KHG/KDPG aldolase family.</text>
</comment>
<keyword evidence="5" id="KW-0119">Carbohydrate metabolism</keyword>
<evidence type="ECO:0000256" key="3">
    <source>
        <dbReference type="ARBA" id="ARBA00011233"/>
    </source>
</evidence>
<dbReference type="InterPro" id="IPR013785">
    <property type="entry name" value="Aldolase_TIM"/>
</dbReference>
<dbReference type="Pfam" id="PF01081">
    <property type="entry name" value="Aldolase"/>
    <property type="match status" value="1"/>
</dbReference>
<dbReference type="RefSeq" id="WP_326927336.1">
    <property type="nucleotide sequence ID" value="NZ_CP123443.1"/>
</dbReference>